<organism evidence="1">
    <name type="scientific">mine drainage metagenome</name>
    <dbReference type="NCBI Taxonomy" id="410659"/>
    <lineage>
        <taxon>unclassified sequences</taxon>
        <taxon>metagenomes</taxon>
        <taxon>ecological metagenomes</taxon>
    </lineage>
</organism>
<name>E6PYX3_9ZZZZ</name>
<comment type="caution">
    <text evidence="1">The sequence shown here is derived from an EMBL/GenBank/DDBJ whole genome shotgun (WGS) entry which is preliminary data.</text>
</comment>
<evidence type="ECO:0000313" key="1">
    <source>
        <dbReference type="EMBL" id="CBI00132.1"/>
    </source>
</evidence>
<dbReference type="PANTHER" id="PTHR30203">
    <property type="entry name" value="OUTER MEMBRANE CATION EFFLUX PROTEIN"/>
    <property type="match status" value="1"/>
</dbReference>
<gene>
    <name evidence="1" type="ORF">CARN3_1125</name>
</gene>
<dbReference type="InterPro" id="IPR003423">
    <property type="entry name" value="OMP_efflux"/>
</dbReference>
<sequence>MDTAIAKAALLPGVVYHNQYLYSQPQLIAPGTTFSAATRVPRFIANNATHEYISQAVVSETIGLQQIASVAQTSALSEVAVAQLEVARRGLVAAVIALYYNVSVTQNKVAIAQQALSEAVDFSQLTQKLEIAREAAHADVIKAELGVQQRERDLSDAKLAAEKAKLELGILLFTDPHSNYTIQEGATLLLLDSRDALQAATNQDNPEIRGATANLRAANFDLMGARAAYLPDLSMNYYYGIDAPQFAVNGPDGGRNLGYAAMVTLDIPVWDWFTTHDRVRQKASLRNSAKVALTAAQRQVIANFDEAYAEAKTAQDQLTSFDDSVKTARDSLRLTRLRYTSGEATVLEVVDAESSYTTAQLAREDGFLRYQTALANLQMLTGKF</sequence>
<proteinExistence type="predicted"/>
<reference evidence="1" key="1">
    <citation type="submission" date="2009-10" db="EMBL/GenBank/DDBJ databases">
        <title>Diversity of trophic interactions inside an arsenic-rich microbial ecosystem.</title>
        <authorList>
            <person name="Bertin P.N."/>
            <person name="Heinrich-Salmeron A."/>
            <person name="Pelletier E."/>
            <person name="Goulhen-Chollet F."/>
            <person name="Arsene-Ploetze F."/>
            <person name="Gallien S."/>
            <person name="Calteau A."/>
            <person name="Vallenet D."/>
            <person name="Casiot C."/>
            <person name="Chane-Woon-Ming B."/>
            <person name="Giloteaux L."/>
            <person name="Barakat M."/>
            <person name="Bonnefoy V."/>
            <person name="Bruneel O."/>
            <person name="Chandler M."/>
            <person name="Cleiss J."/>
            <person name="Duran R."/>
            <person name="Elbaz-Poulichet F."/>
            <person name="Fonknechten N."/>
            <person name="Lauga B."/>
            <person name="Mornico D."/>
            <person name="Ortet P."/>
            <person name="Schaeffer C."/>
            <person name="Siguier P."/>
            <person name="Alexander Thil Smith A."/>
            <person name="Van Dorsselaer A."/>
            <person name="Weissenbach J."/>
            <person name="Medigue C."/>
            <person name="Le Paslier D."/>
        </authorList>
    </citation>
    <scope>NUCLEOTIDE SEQUENCE</scope>
</reference>
<dbReference type="SUPFAM" id="SSF56954">
    <property type="entry name" value="Outer membrane efflux proteins (OEP)"/>
    <property type="match status" value="1"/>
</dbReference>
<dbReference type="PANTHER" id="PTHR30203:SF30">
    <property type="entry name" value="OUTER MEMBRANE PROTEIN-RELATED"/>
    <property type="match status" value="1"/>
</dbReference>
<dbReference type="AlphaFoldDB" id="E6PYX3"/>
<dbReference type="Gene3D" id="1.20.1600.10">
    <property type="entry name" value="Outer membrane efflux proteins (OEP)"/>
    <property type="match status" value="1"/>
</dbReference>
<dbReference type="GO" id="GO:0015562">
    <property type="term" value="F:efflux transmembrane transporter activity"/>
    <property type="evidence" value="ECO:0007669"/>
    <property type="project" value="InterPro"/>
</dbReference>
<protein>
    <submittedName>
        <fullName evidence="1">Outer membrane efflux protein</fullName>
    </submittedName>
</protein>
<dbReference type="InterPro" id="IPR010131">
    <property type="entry name" value="MdtP/NodT-like"/>
</dbReference>
<dbReference type="EMBL" id="CABN01000096">
    <property type="protein sequence ID" value="CBI00132.1"/>
    <property type="molecule type" value="Genomic_DNA"/>
</dbReference>
<accession>E6PYX3</accession>
<dbReference type="Pfam" id="PF02321">
    <property type="entry name" value="OEP"/>
    <property type="match status" value="1"/>
</dbReference>